<gene>
    <name evidence="1" type="ORF">C7959_14511</name>
</gene>
<accession>A0A4R8GLK9</accession>
<keyword evidence="2" id="KW-1185">Reference proteome</keyword>
<comment type="caution">
    <text evidence="1">The sequence shown here is derived from an EMBL/GenBank/DDBJ whole genome shotgun (WGS) entry which is preliminary data.</text>
</comment>
<proteinExistence type="predicted"/>
<dbReference type="CDD" id="cd14789">
    <property type="entry name" value="Tiki"/>
    <property type="match status" value="1"/>
</dbReference>
<name>A0A4R8GLK9_9FIRM</name>
<evidence type="ECO:0000313" key="2">
    <source>
        <dbReference type="Proteomes" id="UP000295832"/>
    </source>
</evidence>
<protein>
    <submittedName>
        <fullName evidence="1">Uncharacterized protein YbaP (TraB family)</fullName>
    </submittedName>
</protein>
<dbReference type="AlphaFoldDB" id="A0A4R8GLK9"/>
<dbReference type="PANTHER" id="PTHR40590">
    <property type="entry name" value="CYTOPLASMIC PROTEIN-RELATED"/>
    <property type="match status" value="1"/>
</dbReference>
<dbReference type="PANTHER" id="PTHR40590:SF1">
    <property type="entry name" value="CYTOPLASMIC PROTEIN"/>
    <property type="match status" value="1"/>
</dbReference>
<organism evidence="1 2">
    <name type="scientific">Orenia marismortui</name>
    <dbReference type="NCBI Taxonomy" id="46469"/>
    <lineage>
        <taxon>Bacteria</taxon>
        <taxon>Bacillati</taxon>
        <taxon>Bacillota</taxon>
        <taxon>Clostridia</taxon>
        <taxon>Halanaerobiales</taxon>
        <taxon>Halobacteroidaceae</taxon>
        <taxon>Orenia</taxon>
    </lineage>
</organism>
<dbReference type="RefSeq" id="WP_134118898.1">
    <property type="nucleotide sequence ID" value="NZ_SOEG01000045.1"/>
</dbReference>
<dbReference type="Proteomes" id="UP000295832">
    <property type="component" value="Unassembled WGS sequence"/>
</dbReference>
<reference evidence="1 2" key="1">
    <citation type="submission" date="2019-03" db="EMBL/GenBank/DDBJ databases">
        <title>Subsurface microbial communities from deep shales in Ohio and West Virginia, USA.</title>
        <authorList>
            <person name="Wrighton K."/>
        </authorList>
    </citation>
    <scope>NUCLEOTIDE SEQUENCE [LARGE SCALE GENOMIC DNA]</scope>
    <source>
        <strain evidence="1 2">MSL 6dP</strain>
    </source>
</reference>
<evidence type="ECO:0000313" key="1">
    <source>
        <dbReference type="EMBL" id="TDX45408.1"/>
    </source>
</evidence>
<dbReference type="STRING" id="926561.GCA_000379025_02795"/>
<sequence length="299" mass="34795">MSIKKNIMILTLVFLVLLLISSNNYLLASEKGNNFLWKVSSGNNNVYIMGGIHFADKRLIPSSNKIKQAFDKSDYLVVQARTNNFNQTQIQRSLMLKGIYIDGTTLKDHISNQTYRKLNNSLSNYNLNPIQIYMMKPWLAALTLTSLQMEQENLLAKNRLDKYFIKRATNKKILELESLPYLVQLLSNLDPKTQKLFLSSTLAHEGSIKKFMEQNLNFWEKGDFKNLQRYFLNTRQEHPEFEKLYAQFWDKRNQAMASKIEGYLNSSKNYFILVETGHLLGAKGILNLLKNKNYKITEL</sequence>
<dbReference type="EMBL" id="SOEG01000045">
    <property type="protein sequence ID" value="TDX45408.1"/>
    <property type="molecule type" value="Genomic_DNA"/>
</dbReference>
<dbReference type="Pfam" id="PF01963">
    <property type="entry name" value="TraB_PrgY_gumN"/>
    <property type="match status" value="1"/>
</dbReference>
<dbReference type="InterPro" id="IPR002816">
    <property type="entry name" value="TraB/PrgY/GumN_fam"/>
</dbReference>
<dbReference type="InterPro" id="IPR047111">
    <property type="entry name" value="YbaP-like"/>
</dbReference>